<keyword evidence="2" id="KW-1185">Reference proteome</keyword>
<reference evidence="1 2" key="1">
    <citation type="journal article" date="2020" name="Cell Host Microbe">
        <title>Functional and Genomic Variation between Human-Derived Isolates of Lachnospiraceae Reveals Inter- and Intra-Species Diversity.</title>
        <authorList>
            <person name="Sorbara M.T."/>
            <person name="Littmann E.R."/>
            <person name="Fontana E."/>
            <person name="Moody T.U."/>
            <person name="Kohout C.E."/>
            <person name="Gjonbalaj M."/>
            <person name="Eaton V."/>
            <person name="Seok R."/>
            <person name="Leiner I.M."/>
            <person name="Pamer E.G."/>
        </authorList>
    </citation>
    <scope>NUCLEOTIDE SEQUENCE [LARGE SCALE GENOMIC DNA]</scope>
    <source>
        <strain evidence="1 2">MSK.1.17</strain>
    </source>
</reference>
<accession>A0ABX2HV35</accession>
<dbReference type="Proteomes" id="UP000669239">
    <property type="component" value="Unassembled WGS sequence"/>
</dbReference>
<gene>
    <name evidence="1" type="ORF">G5B36_28260</name>
</gene>
<dbReference type="EMBL" id="JAAITT010000080">
    <property type="protein sequence ID" value="NSJ52542.1"/>
    <property type="molecule type" value="Genomic_DNA"/>
</dbReference>
<name>A0ABX2HV35_9FIRM</name>
<comment type="caution">
    <text evidence="1">The sequence shown here is derived from an EMBL/GenBank/DDBJ whole genome shotgun (WGS) entry which is preliminary data.</text>
</comment>
<proteinExistence type="predicted"/>
<sequence length="52" mass="5887">MFRESSPVGWADYNLAGDNTYDGPFLVKGSANIINSNFERMQKAVYRTIVNQ</sequence>
<evidence type="ECO:0000313" key="1">
    <source>
        <dbReference type="EMBL" id="NSJ52542.1"/>
    </source>
</evidence>
<organism evidence="1 2">
    <name type="scientific">Enterocloster aldenensis</name>
    <dbReference type="NCBI Taxonomy" id="358742"/>
    <lineage>
        <taxon>Bacteria</taxon>
        <taxon>Bacillati</taxon>
        <taxon>Bacillota</taxon>
        <taxon>Clostridia</taxon>
        <taxon>Lachnospirales</taxon>
        <taxon>Lachnospiraceae</taxon>
        <taxon>Enterocloster</taxon>
    </lineage>
</organism>
<evidence type="ECO:0000313" key="2">
    <source>
        <dbReference type="Proteomes" id="UP000669239"/>
    </source>
</evidence>
<protein>
    <submittedName>
        <fullName evidence="1">Uncharacterized protein</fullName>
    </submittedName>
</protein>
<feature type="non-terminal residue" evidence="1">
    <location>
        <position position="52"/>
    </location>
</feature>